<reference evidence="1 2" key="1">
    <citation type="submission" date="2017-09" db="EMBL/GenBank/DDBJ databases">
        <title>Large-scale bioinformatics analysis of Bacillus genomes uncovers conserved roles of natural products in bacterial physiology.</title>
        <authorList>
            <consortium name="Agbiome Team Llc"/>
            <person name="Bleich R.M."/>
            <person name="Grubbs K.J."/>
            <person name="Santa Maria K.C."/>
            <person name="Allen S.E."/>
            <person name="Farag S."/>
            <person name="Shank E.A."/>
            <person name="Bowers A."/>
        </authorList>
    </citation>
    <scope>NUCLEOTIDE SEQUENCE [LARGE SCALE GENOMIC DNA]</scope>
    <source>
        <strain evidence="1 2">AFS060282</strain>
    </source>
</reference>
<sequence length="228" mass="26382">MYSNNAFVQFPAHLYKSCRTYTPKCRILTDLGGVFLMKFQKEYEILRSINPDKILEISFDFKKHRIKIFFSNKEENQFLVLVCENSKISFVKNYPVIFKNGVANIGMHWGRYYTYAIGLSNTTNPGFTEFQKKLKESIQSVVNSNDDFKISFLDSREGIQKIRDANSNSVLPNEAIYYHCIRRTPITDKQFKKVTDSLGKDIAIHLKNSNVTAVFTADITKQKTFVLP</sequence>
<dbReference type="EMBL" id="NVDQ01000011">
    <property type="protein sequence ID" value="PFV09682.1"/>
    <property type="molecule type" value="Genomic_DNA"/>
</dbReference>
<accession>A0A9X7BFG7</accession>
<organism evidence="1 2">
    <name type="scientific">Bacillus cereus</name>
    <dbReference type="NCBI Taxonomy" id="1396"/>
    <lineage>
        <taxon>Bacteria</taxon>
        <taxon>Bacillati</taxon>
        <taxon>Bacillota</taxon>
        <taxon>Bacilli</taxon>
        <taxon>Bacillales</taxon>
        <taxon>Bacillaceae</taxon>
        <taxon>Bacillus</taxon>
        <taxon>Bacillus cereus group</taxon>
    </lineage>
</organism>
<dbReference type="AlphaFoldDB" id="A0A9X7BFG7"/>
<comment type="caution">
    <text evidence="1">The sequence shown here is derived from an EMBL/GenBank/DDBJ whole genome shotgun (WGS) entry which is preliminary data.</text>
</comment>
<dbReference type="Proteomes" id="UP000226257">
    <property type="component" value="Unassembled WGS sequence"/>
</dbReference>
<protein>
    <submittedName>
        <fullName evidence="1">Uncharacterized protein</fullName>
    </submittedName>
</protein>
<evidence type="ECO:0000313" key="1">
    <source>
        <dbReference type="EMBL" id="PFV09682.1"/>
    </source>
</evidence>
<name>A0A9X7BFG7_BACCE</name>
<proteinExistence type="predicted"/>
<gene>
    <name evidence="1" type="ORF">COK98_05515</name>
</gene>
<evidence type="ECO:0000313" key="2">
    <source>
        <dbReference type="Proteomes" id="UP000226257"/>
    </source>
</evidence>